<gene>
    <name evidence="2" type="primary">mcg19</name>
</gene>
<keyword evidence="2" id="KW-0378">Hydrolase</keyword>
<feature type="domain" description="Homing endonuclease LAGLIDADG" evidence="1">
    <location>
        <begin position="1"/>
        <end position="167"/>
    </location>
</feature>
<dbReference type="GO" id="GO:0004519">
    <property type="term" value="F:endonuclease activity"/>
    <property type="evidence" value="ECO:0007669"/>
    <property type="project" value="UniProtKB-KW"/>
</dbReference>
<geneLocation type="mitochondrion" evidence="2"/>
<keyword evidence="2" id="KW-0255">Endonuclease</keyword>
<dbReference type="InterPro" id="IPR004860">
    <property type="entry name" value="LAGLIDADG_dom"/>
</dbReference>
<dbReference type="AlphaFoldDB" id="A0A8E8L7S6"/>
<sequence>MTGLLLGDLCIHRQKTAVNVRLQFCQGIVHKDYLLHLYDLFEIYCNTGPKTTNRSPDIRTGKTYNTIGFQTLALPCFKELYDLFYSSGVKTVPVNFKELLTPLALAYWIGDDGGFCKTSQRLTLATHSFTLKDIELLSEILDEKFNLKCAVHKNNKSHVIRVPAKSLSVLQELLASHMPTTMRHKIGLS</sequence>
<name>A0A8E8L7S6_9AGAM</name>
<accession>A0A8E8L7S6</accession>
<organism evidence="2">
    <name type="scientific">Rhizoctonia solani</name>
    <dbReference type="NCBI Taxonomy" id="456999"/>
    <lineage>
        <taxon>Eukaryota</taxon>
        <taxon>Fungi</taxon>
        <taxon>Dikarya</taxon>
        <taxon>Basidiomycota</taxon>
        <taxon>Agaricomycotina</taxon>
        <taxon>Agaricomycetes</taxon>
        <taxon>Cantharellales</taxon>
        <taxon>Ceratobasidiaceae</taxon>
        <taxon>Rhizoctonia</taxon>
    </lineage>
</organism>
<keyword evidence="2" id="KW-0496">Mitochondrion</keyword>
<dbReference type="Pfam" id="PF03161">
    <property type="entry name" value="LAGLIDADG_2"/>
    <property type="match status" value="1"/>
</dbReference>
<reference evidence="2" key="1">
    <citation type="submission" date="2021-04" db="EMBL/GenBank/DDBJ databases">
        <title>Mitogenome analysis reveals the evolution and host adaptation in Rhizoctonia solani.</title>
        <authorList>
            <person name="Zheng A."/>
            <person name="Lin R."/>
            <person name="Xia Y."/>
            <person name="Zhang D."/>
            <person name="Xiang X."/>
            <person name="Niu X."/>
            <person name="Liu Y."/>
            <person name="Jiang L."/>
            <person name="Wang X."/>
        </authorList>
    </citation>
    <scope>NUCLEOTIDE SEQUENCE</scope>
    <source>
        <strain evidence="2">AG1-IC</strain>
    </source>
</reference>
<proteinExistence type="predicted"/>
<dbReference type="EMBL" id="MW995476">
    <property type="protein sequence ID" value="QWC53750.1"/>
    <property type="molecule type" value="Genomic_DNA"/>
</dbReference>
<protein>
    <submittedName>
        <fullName evidence="2">LAGLIDADG homing endonuclease</fullName>
    </submittedName>
</protein>
<evidence type="ECO:0000259" key="1">
    <source>
        <dbReference type="Pfam" id="PF03161"/>
    </source>
</evidence>
<evidence type="ECO:0000313" key="2">
    <source>
        <dbReference type="EMBL" id="QWC53750.1"/>
    </source>
</evidence>
<keyword evidence="2" id="KW-0540">Nuclease</keyword>